<dbReference type="PANTHER" id="PTHR46331:SF2">
    <property type="entry name" value="VALACYCLOVIR HYDROLASE"/>
    <property type="match status" value="1"/>
</dbReference>
<name>A0A226F1V0_FOLCA</name>
<organism evidence="2 3">
    <name type="scientific">Folsomia candida</name>
    <name type="common">Springtail</name>
    <dbReference type="NCBI Taxonomy" id="158441"/>
    <lineage>
        <taxon>Eukaryota</taxon>
        <taxon>Metazoa</taxon>
        <taxon>Ecdysozoa</taxon>
        <taxon>Arthropoda</taxon>
        <taxon>Hexapoda</taxon>
        <taxon>Collembola</taxon>
        <taxon>Entomobryomorpha</taxon>
        <taxon>Isotomoidea</taxon>
        <taxon>Isotomidae</taxon>
        <taxon>Proisotominae</taxon>
        <taxon>Folsomia</taxon>
    </lineage>
</organism>
<dbReference type="EMBL" id="LNIX01000001">
    <property type="protein sequence ID" value="OXA63752.1"/>
    <property type="molecule type" value="Genomic_DNA"/>
</dbReference>
<evidence type="ECO:0000313" key="3">
    <source>
        <dbReference type="Proteomes" id="UP000198287"/>
    </source>
</evidence>
<dbReference type="Proteomes" id="UP000198287">
    <property type="component" value="Unassembled WGS sequence"/>
</dbReference>
<dbReference type="InterPro" id="IPR029058">
    <property type="entry name" value="AB_hydrolase_fold"/>
</dbReference>
<dbReference type="OrthoDB" id="19657at2759"/>
<dbReference type="OMA" id="YTIICID"/>
<dbReference type="AlphaFoldDB" id="A0A226F1V0"/>
<dbReference type="InterPro" id="IPR000073">
    <property type="entry name" value="AB_hydrolase_1"/>
</dbReference>
<evidence type="ECO:0000313" key="2">
    <source>
        <dbReference type="EMBL" id="OXA63752.1"/>
    </source>
</evidence>
<dbReference type="Gene3D" id="3.40.50.1820">
    <property type="entry name" value="alpha/beta hydrolase"/>
    <property type="match status" value="1"/>
</dbReference>
<dbReference type="PANTHER" id="PTHR46331">
    <property type="entry name" value="VALACYCLOVIR HYDROLASE"/>
    <property type="match status" value="1"/>
</dbReference>
<evidence type="ECO:0000259" key="1">
    <source>
        <dbReference type="Pfam" id="PF00561"/>
    </source>
</evidence>
<gene>
    <name evidence="2" type="ORF">Fcan01_03165</name>
</gene>
<comment type="caution">
    <text evidence="2">The sequence shown here is derived from an EMBL/GenBank/DDBJ whole genome shotgun (WGS) entry which is preliminary data.</text>
</comment>
<dbReference type="Pfam" id="PF00561">
    <property type="entry name" value="Abhydrolase_1"/>
    <property type="match status" value="1"/>
</dbReference>
<sequence length="291" mass="33558">MKILNDLFTKYLRPRNRILTNPGGNKRYIHLQRPVMVQSKILVDSLQINFDKLGNGPHPVLCMPGALGFIESDFGPILNKFDTQKFTIITWDPPGYGKSRPPNRDFSGGAKFFYRDANWANNLMQALGYKKYSILGWSDGSNTAMVMGFKYPDAIKKLVLWGGNSFITQEDVNLYKKVENIDNWSAGMKAPMIKMYGEEYFRQSWSAWTKLFVDIFETERGDLCKEGIKQILKPTLILHGMKDAMVPFEHAKYIHNNIKDSRLHVMPEGKHNLHIKFADEFIPIVQKFLEE</sequence>
<feature type="domain" description="AB hydrolase-1" evidence="1">
    <location>
        <begin position="59"/>
        <end position="171"/>
    </location>
</feature>
<reference evidence="2 3" key="1">
    <citation type="submission" date="2015-12" db="EMBL/GenBank/DDBJ databases">
        <title>The genome of Folsomia candida.</title>
        <authorList>
            <person name="Faddeeva A."/>
            <person name="Derks M.F."/>
            <person name="Anvar Y."/>
            <person name="Smit S."/>
            <person name="Van Straalen N."/>
            <person name="Roelofs D."/>
        </authorList>
    </citation>
    <scope>NUCLEOTIDE SEQUENCE [LARGE SCALE GENOMIC DNA]</scope>
    <source>
        <strain evidence="2 3">VU population</strain>
        <tissue evidence="2">Whole body</tissue>
    </source>
</reference>
<keyword evidence="3" id="KW-1185">Reference proteome</keyword>
<proteinExistence type="predicted"/>
<keyword evidence="2" id="KW-0378">Hydrolase</keyword>
<protein>
    <submittedName>
        <fullName evidence="2">Valacyclovir hydrolase</fullName>
    </submittedName>
</protein>
<accession>A0A226F1V0</accession>
<dbReference type="SUPFAM" id="SSF53474">
    <property type="entry name" value="alpha/beta-Hydrolases"/>
    <property type="match status" value="1"/>
</dbReference>
<dbReference type="GO" id="GO:0017171">
    <property type="term" value="F:serine hydrolase activity"/>
    <property type="evidence" value="ECO:0007669"/>
    <property type="project" value="TreeGrafter"/>
</dbReference>